<dbReference type="Pfam" id="PF01127">
    <property type="entry name" value="Sdh_cyt"/>
    <property type="match status" value="1"/>
</dbReference>
<dbReference type="InterPro" id="IPR034804">
    <property type="entry name" value="SQR/QFR_C/D"/>
</dbReference>
<keyword evidence="7 8" id="KW-0472">Membrane</keyword>
<sequence length="192" mass="20723">MIAQRVGLAAMRGVAKPNGLFVAQNLPKLALAARLPAQQFRAAATTSKVNLTPAEGQDILAKQRLARPISPHLGIYKLSQVWFSSSAWTRITGCVLSGTAYAYFATYLVAPLVGFHVESASLAAGLASLPFLVKGLLKFTLLAFPFSYHFVNGVRHLVFDIGKGYTKPQIRRAEQFAWSASILAGLFLAFGL</sequence>
<reference evidence="9 10" key="2">
    <citation type="submission" date="2021-10" db="EMBL/GenBank/DDBJ databases">
        <authorList>
            <person name="Piombo E."/>
        </authorList>
    </citation>
    <scope>NUCLEOTIDE SEQUENCE [LARGE SCALE GENOMIC DNA]</scope>
</reference>
<dbReference type="EMBL" id="CABFNO020001301">
    <property type="protein sequence ID" value="CAG9979672.1"/>
    <property type="molecule type" value="Genomic_DNA"/>
</dbReference>
<dbReference type="GO" id="GO:0009055">
    <property type="term" value="F:electron transfer activity"/>
    <property type="evidence" value="ECO:0007669"/>
    <property type="project" value="InterPro"/>
</dbReference>
<evidence type="ECO:0000256" key="8">
    <source>
        <dbReference type="SAM" id="Phobius"/>
    </source>
</evidence>
<evidence type="ECO:0000256" key="3">
    <source>
        <dbReference type="ARBA" id="ARBA00022692"/>
    </source>
</evidence>
<dbReference type="InterPro" id="IPR018495">
    <property type="entry name" value="Succ_DH_cyt_bsu_CS"/>
</dbReference>
<feature type="transmembrane region" description="Helical" evidence="8">
    <location>
        <begin position="172"/>
        <end position="190"/>
    </location>
</feature>
<dbReference type="CDD" id="cd03499">
    <property type="entry name" value="SQR_TypeC_SdhC"/>
    <property type="match status" value="1"/>
</dbReference>
<keyword evidence="4" id="KW-0479">Metal-binding</keyword>
<evidence type="ECO:0000256" key="1">
    <source>
        <dbReference type="ARBA" id="ARBA00004141"/>
    </source>
</evidence>
<protein>
    <submittedName>
        <fullName evidence="9">Uncharacterized protein</fullName>
    </submittedName>
</protein>
<keyword evidence="2" id="KW-0349">Heme</keyword>
<dbReference type="InterPro" id="IPR014314">
    <property type="entry name" value="Succ_DH_cytb556"/>
</dbReference>
<dbReference type="Gene3D" id="1.20.1300.10">
    <property type="entry name" value="Fumarate reductase/succinate dehydrogenase, transmembrane subunit"/>
    <property type="match status" value="1"/>
</dbReference>
<keyword evidence="3 8" id="KW-0812">Transmembrane</keyword>
<comment type="caution">
    <text evidence="9">The sequence shown here is derived from an EMBL/GenBank/DDBJ whole genome shotgun (WGS) entry which is preliminary data.</text>
</comment>
<evidence type="ECO:0000256" key="7">
    <source>
        <dbReference type="ARBA" id="ARBA00023136"/>
    </source>
</evidence>
<gene>
    <name evidence="9" type="ORF">CBYS24578_00005075</name>
</gene>
<dbReference type="GO" id="GO:0006099">
    <property type="term" value="P:tricarboxylic acid cycle"/>
    <property type="evidence" value="ECO:0007669"/>
    <property type="project" value="InterPro"/>
</dbReference>
<dbReference type="Proteomes" id="UP000754883">
    <property type="component" value="Unassembled WGS sequence"/>
</dbReference>
<dbReference type="PANTHER" id="PTHR10978">
    <property type="entry name" value="SUCCINATE DEHYDROGENASE CYTOCHROME B560 SUBUNIT"/>
    <property type="match status" value="1"/>
</dbReference>
<dbReference type="InterPro" id="IPR000701">
    <property type="entry name" value="SuccDH_FuR_B_TM-su"/>
</dbReference>
<comment type="subcellular location">
    <subcellularLocation>
        <location evidence="1">Membrane</location>
        <topology evidence="1">Multi-pass membrane protein</topology>
    </subcellularLocation>
</comment>
<evidence type="ECO:0000256" key="2">
    <source>
        <dbReference type="ARBA" id="ARBA00022617"/>
    </source>
</evidence>
<proteinExistence type="predicted"/>
<accession>A0A9N9U913</accession>
<dbReference type="PROSITE" id="PS01001">
    <property type="entry name" value="SDH_CYT_2"/>
    <property type="match status" value="1"/>
</dbReference>
<organism evidence="9 10">
    <name type="scientific">Clonostachys byssicola</name>
    <dbReference type="NCBI Taxonomy" id="160290"/>
    <lineage>
        <taxon>Eukaryota</taxon>
        <taxon>Fungi</taxon>
        <taxon>Dikarya</taxon>
        <taxon>Ascomycota</taxon>
        <taxon>Pezizomycotina</taxon>
        <taxon>Sordariomycetes</taxon>
        <taxon>Hypocreomycetidae</taxon>
        <taxon>Hypocreales</taxon>
        <taxon>Bionectriaceae</taxon>
        <taxon>Clonostachys</taxon>
    </lineage>
</organism>
<dbReference type="PANTHER" id="PTHR10978:SF5">
    <property type="entry name" value="SUCCINATE DEHYDROGENASE CYTOCHROME B560 SUBUNIT, MITOCHONDRIAL"/>
    <property type="match status" value="1"/>
</dbReference>
<dbReference type="GO" id="GO:0016020">
    <property type="term" value="C:membrane"/>
    <property type="evidence" value="ECO:0007669"/>
    <property type="project" value="UniProtKB-SubCell"/>
</dbReference>
<evidence type="ECO:0000256" key="6">
    <source>
        <dbReference type="ARBA" id="ARBA00023004"/>
    </source>
</evidence>
<feature type="transmembrane region" description="Helical" evidence="8">
    <location>
        <begin position="129"/>
        <end position="151"/>
    </location>
</feature>
<dbReference type="GO" id="GO:0006121">
    <property type="term" value="P:mitochondrial electron transport, succinate to ubiquinone"/>
    <property type="evidence" value="ECO:0007669"/>
    <property type="project" value="TreeGrafter"/>
</dbReference>
<evidence type="ECO:0000256" key="5">
    <source>
        <dbReference type="ARBA" id="ARBA00022989"/>
    </source>
</evidence>
<keyword evidence="5 8" id="KW-1133">Transmembrane helix</keyword>
<keyword evidence="6" id="KW-0408">Iron</keyword>
<keyword evidence="10" id="KW-1185">Reference proteome</keyword>
<evidence type="ECO:0000313" key="9">
    <source>
        <dbReference type="EMBL" id="CAG9979672.1"/>
    </source>
</evidence>
<evidence type="ECO:0000313" key="10">
    <source>
        <dbReference type="Proteomes" id="UP000754883"/>
    </source>
</evidence>
<name>A0A9N9U913_9HYPO</name>
<dbReference type="GO" id="GO:0046872">
    <property type="term" value="F:metal ion binding"/>
    <property type="evidence" value="ECO:0007669"/>
    <property type="project" value="UniProtKB-KW"/>
</dbReference>
<dbReference type="SUPFAM" id="SSF81343">
    <property type="entry name" value="Fumarate reductase respiratory complex transmembrane subunits"/>
    <property type="match status" value="1"/>
</dbReference>
<dbReference type="OrthoDB" id="588261at2759"/>
<evidence type="ECO:0000256" key="4">
    <source>
        <dbReference type="ARBA" id="ARBA00022723"/>
    </source>
</evidence>
<dbReference type="AlphaFoldDB" id="A0A9N9U913"/>
<feature type="transmembrane region" description="Helical" evidence="8">
    <location>
        <begin position="87"/>
        <end position="109"/>
    </location>
</feature>
<dbReference type="GO" id="GO:0005739">
    <property type="term" value="C:mitochondrion"/>
    <property type="evidence" value="ECO:0007669"/>
    <property type="project" value="GOC"/>
</dbReference>
<reference evidence="10" key="1">
    <citation type="submission" date="2019-06" db="EMBL/GenBank/DDBJ databases">
        <authorList>
            <person name="Broberg M."/>
        </authorList>
    </citation>
    <scope>NUCLEOTIDE SEQUENCE [LARGE SCALE GENOMIC DNA]</scope>
</reference>